<dbReference type="Pfam" id="PF01794">
    <property type="entry name" value="Ferric_reduct"/>
    <property type="match status" value="1"/>
</dbReference>
<comment type="caution">
    <text evidence="7">The sequence shown here is derived from an EMBL/GenBank/DDBJ whole genome shotgun (WGS) entry which is preliminary data.</text>
</comment>
<dbReference type="AlphaFoldDB" id="A0A2P2FG04"/>
<dbReference type="Proteomes" id="UP000256220">
    <property type="component" value="Unassembled WGS sequence"/>
</dbReference>
<feature type="transmembrane region" description="Helical" evidence="5">
    <location>
        <begin position="61"/>
        <end position="83"/>
    </location>
</feature>
<organism evidence="7 8">
    <name type="scientific">Amycolatopsis lurida NRRL 2430</name>
    <dbReference type="NCBI Taxonomy" id="1460371"/>
    <lineage>
        <taxon>Bacteria</taxon>
        <taxon>Bacillati</taxon>
        <taxon>Actinomycetota</taxon>
        <taxon>Actinomycetes</taxon>
        <taxon>Pseudonocardiales</taxon>
        <taxon>Pseudonocardiaceae</taxon>
        <taxon>Amycolatopsis</taxon>
    </lineage>
</organism>
<dbReference type="Gene3D" id="3.30.70.20">
    <property type="match status" value="1"/>
</dbReference>
<evidence type="ECO:0000313" key="8">
    <source>
        <dbReference type="Proteomes" id="UP000256220"/>
    </source>
</evidence>
<dbReference type="InterPro" id="IPR013130">
    <property type="entry name" value="Fe3_Rdtase_TM_dom"/>
</dbReference>
<keyword evidence="4 5" id="KW-0472">Membrane</keyword>
<keyword evidence="2 5" id="KW-0812">Transmembrane</keyword>
<evidence type="ECO:0000256" key="2">
    <source>
        <dbReference type="ARBA" id="ARBA00022692"/>
    </source>
</evidence>
<evidence type="ECO:0000256" key="4">
    <source>
        <dbReference type="ARBA" id="ARBA00023136"/>
    </source>
</evidence>
<keyword evidence="8" id="KW-1185">Reference proteome</keyword>
<evidence type="ECO:0000256" key="5">
    <source>
        <dbReference type="SAM" id="Phobius"/>
    </source>
</evidence>
<dbReference type="SUPFAM" id="SSF54862">
    <property type="entry name" value="4Fe-4S ferredoxins"/>
    <property type="match status" value="1"/>
</dbReference>
<evidence type="ECO:0000259" key="6">
    <source>
        <dbReference type="Pfam" id="PF01794"/>
    </source>
</evidence>
<dbReference type="GO" id="GO:0016020">
    <property type="term" value="C:membrane"/>
    <property type="evidence" value="ECO:0007669"/>
    <property type="project" value="UniProtKB-SubCell"/>
</dbReference>
<gene>
    <name evidence="7" type="ORF">BB31_40290</name>
</gene>
<feature type="transmembrane region" description="Helical" evidence="5">
    <location>
        <begin position="162"/>
        <end position="183"/>
    </location>
</feature>
<name>A0A2P2FG04_AMYLU</name>
<feature type="transmembrane region" description="Helical" evidence="5">
    <location>
        <begin position="103"/>
        <end position="127"/>
    </location>
</feature>
<evidence type="ECO:0000313" key="7">
    <source>
        <dbReference type="EMBL" id="KFU75656.1"/>
    </source>
</evidence>
<evidence type="ECO:0000256" key="3">
    <source>
        <dbReference type="ARBA" id="ARBA00022989"/>
    </source>
</evidence>
<sequence length="278" mass="30446">MSLTDTVLAAGYTSNDVGVRSVVALSARIAYLAMCLTLCWGILTTTGWIQRTTGHQALRTGHVMLASFAIATATVHGFGMLFLDEQVLVGTQVLIPFLNGYVRHGLGILSFEMMVAVAITAGMHRFIRYRNWLRLHQTAYIAIALGVVHSWWGAWSNGNFQVMWLAGITVLAPAIALTTVRFLPVSLLVKIGLIADKAAAVTQKQVGKSAPLKISVDNQRCHRYGFCQAEAPDVFQLREDGRLAYRQNPEVTRNLDVISAARSCPMRAIQLEGTNHHG</sequence>
<feature type="transmembrane region" description="Helical" evidence="5">
    <location>
        <begin position="29"/>
        <end position="49"/>
    </location>
</feature>
<proteinExistence type="predicted"/>
<keyword evidence="3 5" id="KW-1133">Transmembrane helix</keyword>
<reference evidence="7 8" key="1">
    <citation type="journal article" date="2014" name="Genome Announc.">
        <title>Draft Genome Sequence of Amycolatopsis lurida NRRL 2430, Producer of the Glycopeptide Family Antibiotic Ristocetin.</title>
        <authorList>
            <person name="Kwun M.J."/>
            <person name="Hong H.J."/>
        </authorList>
    </citation>
    <scope>NUCLEOTIDE SEQUENCE [LARGE SCALE GENOMIC DNA]</scope>
    <source>
        <strain evidence="7 8">NRRL 2430</strain>
    </source>
</reference>
<protein>
    <recommendedName>
        <fullName evidence="6">Ferric oxidoreductase domain-containing protein</fullName>
    </recommendedName>
</protein>
<dbReference type="EMBL" id="JFBM01000059">
    <property type="protein sequence ID" value="KFU75656.1"/>
    <property type="molecule type" value="Genomic_DNA"/>
</dbReference>
<feature type="transmembrane region" description="Helical" evidence="5">
    <location>
        <begin position="139"/>
        <end position="156"/>
    </location>
</feature>
<dbReference type="Pfam" id="PF13370">
    <property type="entry name" value="Fer4_13"/>
    <property type="match status" value="1"/>
</dbReference>
<feature type="domain" description="Ferric oxidoreductase" evidence="6">
    <location>
        <begin position="29"/>
        <end position="147"/>
    </location>
</feature>
<comment type="subcellular location">
    <subcellularLocation>
        <location evidence="1">Membrane</location>
        <topology evidence="1">Multi-pass membrane protein</topology>
    </subcellularLocation>
</comment>
<accession>A0A2P2FG04</accession>
<evidence type="ECO:0000256" key="1">
    <source>
        <dbReference type="ARBA" id="ARBA00004141"/>
    </source>
</evidence>